<keyword evidence="2" id="KW-1003">Cell membrane</keyword>
<dbReference type="InterPro" id="IPR050475">
    <property type="entry name" value="Prenyltransferase_related"/>
</dbReference>
<dbReference type="GO" id="GO:0016020">
    <property type="term" value="C:membrane"/>
    <property type="evidence" value="ECO:0007669"/>
    <property type="project" value="UniProtKB-SubCell"/>
</dbReference>
<dbReference type="PANTHER" id="PTHR42723:SF1">
    <property type="entry name" value="CHLOROPHYLL SYNTHASE, CHLOROPLASTIC"/>
    <property type="match status" value="1"/>
</dbReference>
<feature type="transmembrane region" description="Helical" evidence="6">
    <location>
        <begin position="138"/>
        <end position="157"/>
    </location>
</feature>
<accession>A0A7L4ZG51</accession>
<keyword evidence="8" id="KW-1185">Reference proteome</keyword>
<dbReference type="AlphaFoldDB" id="A0A7L4ZG51"/>
<dbReference type="PANTHER" id="PTHR42723">
    <property type="entry name" value="CHLOROPHYLL SYNTHASE"/>
    <property type="match status" value="1"/>
</dbReference>
<dbReference type="NCBIfam" id="NF009512">
    <property type="entry name" value="PRK12872.1-1"/>
    <property type="match status" value="1"/>
</dbReference>
<feature type="transmembrane region" description="Helical" evidence="6">
    <location>
        <begin position="12"/>
        <end position="33"/>
    </location>
</feature>
<evidence type="ECO:0000256" key="4">
    <source>
        <dbReference type="ARBA" id="ARBA00022989"/>
    </source>
</evidence>
<gene>
    <name evidence="7" type="primary">menA_1</name>
    <name evidence="7" type="ORF">IMCC3317_10400</name>
</gene>
<dbReference type="Pfam" id="PF01040">
    <property type="entry name" value="UbiA"/>
    <property type="match status" value="1"/>
</dbReference>
<dbReference type="EC" id="2.5.1.74" evidence="7"/>
<proteinExistence type="predicted"/>
<evidence type="ECO:0000256" key="5">
    <source>
        <dbReference type="ARBA" id="ARBA00023136"/>
    </source>
</evidence>
<dbReference type="RefSeq" id="WP_160128419.1">
    <property type="nucleotide sequence ID" value="NZ_CP019288.1"/>
</dbReference>
<comment type="subcellular location">
    <subcellularLocation>
        <location evidence="1">Membrane</location>
        <topology evidence="1">Multi-pass membrane protein</topology>
    </subcellularLocation>
</comment>
<keyword evidence="5 6" id="KW-0472">Membrane</keyword>
<feature type="transmembrane region" description="Helical" evidence="6">
    <location>
        <begin position="88"/>
        <end position="107"/>
    </location>
</feature>
<evidence type="ECO:0000256" key="3">
    <source>
        <dbReference type="ARBA" id="ARBA00022692"/>
    </source>
</evidence>
<keyword evidence="7" id="KW-0808">Transferase</keyword>
<dbReference type="Proteomes" id="UP000464657">
    <property type="component" value="Chromosome"/>
</dbReference>
<feature type="transmembrane region" description="Helical" evidence="6">
    <location>
        <begin position="113"/>
        <end position="131"/>
    </location>
</feature>
<feature type="transmembrane region" description="Helical" evidence="6">
    <location>
        <begin position="223"/>
        <end position="243"/>
    </location>
</feature>
<feature type="transmembrane region" description="Helical" evidence="6">
    <location>
        <begin position="39"/>
        <end position="59"/>
    </location>
</feature>
<keyword evidence="3 6" id="KW-0812">Transmembrane</keyword>
<feature type="transmembrane region" description="Helical" evidence="6">
    <location>
        <begin position="169"/>
        <end position="190"/>
    </location>
</feature>
<dbReference type="EMBL" id="CP019288">
    <property type="protein sequence ID" value="QHI35693.1"/>
    <property type="molecule type" value="Genomic_DNA"/>
</dbReference>
<evidence type="ECO:0000256" key="2">
    <source>
        <dbReference type="ARBA" id="ARBA00022475"/>
    </source>
</evidence>
<dbReference type="KEGG" id="kan:IMCC3317_10400"/>
<name>A0A7L4ZG51_9FLAO</name>
<dbReference type="InterPro" id="IPR000537">
    <property type="entry name" value="UbiA_prenyltransferase"/>
</dbReference>
<dbReference type="InterPro" id="IPR044878">
    <property type="entry name" value="UbiA_sf"/>
</dbReference>
<evidence type="ECO:0000313" key="7">
    <source>
        <dbReference type="EMBL" id="QHI35693.1"/>
    </source>
</evidence>
<sequence>MIKFLQLIRFPNLVMIALTQYLFKYFLITAYGYDIATNAFTFFCLVLATVCIAAGGNIINDIYDIETDRINKPNRVFIDSFIAKKNAFGLYLGSTTLGVLVGGYVSFMIEKPLNSFIFIGISILLYFYSFYFKKIAILGNSIVSLLVASSILILGLFDLTNFTKDNFFANGFIIGVLIAYSLFAFCINLIRELVKDSEDVNGDYNANMKTLPIILGRNRVNKIIAVLAGLLIIFILYIISRYMEGKIVTTIYALITLLLPLLYFIMKIWQAETKREYRMLSLLLKLIMLFGILSVVIFYYFDPIFKSSVLVP</sequence>
<evidence type="ECO:0000256" key="6">
    <source>
        <dbReference type="SAM" id="Phobius"/>
    </source>
</evidence>
<dbReference type="OrthoDB" id="9811562at2"/>
<evidence type="ECO:0000313" key="8">
    <source>
        <dbReference type="Proteomes" id="UP000464657"/>
    </source>
</evidence>
<dbReference type="GO" id="GO:0046428">
    <property type="term" value="F:1,4-dihydroxy-2-naphthoate polyprenyltransferase activity"/>
    <property type="evidence" value="ECO:0007669"/>
    <property type="project" value="UniProtKB-EC"/>
</dbReference>
<reference evidence="7 8" key="1">
    <citation type="journal article" date="2013" name="Int. J. Syst. Evol. Microbiol.">
        <title>Kordia antarctica sp. nov., isolated from Antarctic seawater.</title>
        <authorList>
            <person name="Baek K."/>
            <person name="Choi A."/>
            <person name="Kang I."/>
            <person name="Lee K."/>
            <person name="Cho J.C."/>
        </authorList>
    </citation>
    <scope>NUCLEOTIDE SEQUENCE [LARGE SCALE GENOMIC DNA]</scope>
    <source>
        <strain evidence="7 8">IMCC3317</strain>
    </source>
</reference>
<protein>
    <submittedName>
        <fullName evidence="7">1,4-dihydroxy-2-naphthoate octaprenyltransferase</fullName>
        <ecNumber evidence="7">2.5.1.74</ecNumber>
    </submittedName>
</protein>
<dbReference type="Gene3D" id="1.10.357.140">
    <property type="entry name" value="UbiA prenyltransferase"/>
    <property type="match status" value="1"/>
</dbReference>
<dbReference type="CDD" id="cd13961">
    <property type="entry name" value="PT_UbiA_DGGGPS"/>
    <property type="match status" value="1"/>
</dbReference>
<feature type="transmembrane region" description="Helical" evidence="6">
    <location>
        <begin position="249"/>
        <end position="270"/>
    </location>
</feature>
<evidence type="ECO:0000256" key="1">
    <source>
        <dbReference type="ARBA" id="ARBA00004141"/>
    </source>
</evidence>
<feature type="transmembrane region" description="Helical" evidence="6">
    <location>
        <begin position="282"/>
        <end position="301"/>
    </location>
</feature>
<organism evidence="7 8">
    <name type="scientific">Kordia antarctica</name>
    <dbReference type="NCBI Taxonomy" id="1218801"/>
    <lineage>
        <taxon>Bacteria</taxon>
        <taxon>Pseudomonadati</taxon>
        <taxon>Bacteroidota</taxon>
        <taxon>Flavobacteriia</taxon>
        <taxon>Flavobacteriales</taxon>
        <taxon>Flavobacteriaceae</taxon>
        <taxon>Kordia</taxon>
    </lineage>
</organism>
<keyword evidence="4 6" id="KW-1133">Transmembrane helix</keyword>